<dbReference type="Proteomes" id="UP000199289">
    <property type="component" value="Unassembled WGS sequence"/>
</dbReference>
<protein>
    <submittedName>
        <fullName evidence="1">Uncharacterized protein</fullName>
    </submittedName>
</protein>
<accession>A0A1H0YTQ3</accession>
<name>A0A1H0YTQ3_9EURY</name>
<dbReference type="AlphaFoldDB" id="A0A1H0YTQ3"/>
<proteinExistence type="predicted"/>
<reference evidence="2" key="1">
    <citation type="submission" date="2016-10" db="EMBL/GenBank/DDBJ databases">
        <authorList>
            <person name="Varghese N."/>
            <person name="Submissions S."/>
        </authorList>
    </citation>
    <scope>NUCLEOTIDE SEQUENCE [LARGE SCALE GENOMIC DNA]</scope>
    <source>
        <strain evidence="2">CGMCC 1.12397</strain>
    </source>
</reference>
<evidence type="ECO:0000313" key="1">
    <source>
        <dbReference type="EMBL" id="SDQ18301.1"/>
    </source>
</evidence>
<gene>
    <name evidence="1" type="ORF">SAMN05216278_0826</name>
</gene>
<sequence length="228" mass="24579">MVSRRRLISGMSLLGIGGAGGWSYSTGNLPRLPAELRSLLPGGYLSVGESTMFGELTVTVVDVATAKEAQFIIGSKPRSWKAPDGGKLALFKLAAVNDDITEHEAPAFNLQNYDTLKEDPNTLYLTGINDIRVYGGNEGAVLPDLGYQSLGIDGINVYGRQLYVYSNGVGDIGPAVGPNTTHEGWVWGLIEDDQAPALRIQTENNTAQWKYDDVSSSIKPDQGRTIEM</sequence>
<dbReference type="OrthoDB" id="382796at2157"/>
<evidence type="ECO:0000313" key="2">
    <source>
        <dbReference type="Proteomes" id="UP000199289"/>
    </source>
</evidence>
<organism evidence="1 2">
    <name type="scientific">Halopelagius longus</name>
    <dbReference type="NCBI Taxonomy" id="1236180"/>
    <lineage>
        <taxon>Archaea</taxon>
        <taxon>Methanobacteriati</taxon>
        <taxon>Methanobacteriota</taxon>
        <taxon>Stenosarchaea group</taxon>
        <taxon>Halobacteria</taxon>
        <taxon>Halobacteriales</taxon>
        <taxon>Haloferacaceae</taxon>
    </lineage>
</organism>
<dbReference type="EMBL" id="FNKQ01000001">
    <property type="protein sequence ID" value="SDQ18301.1"/>
    <property type="molecule type" value="Genomic_DNA"/>
</dbReference>
<dbReference type="RefSeq" id="WP_139172764.1">
    <property type="nucleotide sequence ID" value="NZ_FNKQ01000001.1"/>
</dbReference>